<evidence type="ECO:0000259" key="1">
    <source>
        <dbReference type="PROSITE" id="PS50011"/>
    </source>
</evidence>
<evidence type="ECO:0000313" key="2">
    <source>
        <dbReference type="EMBL" id="KAK9181257.1"/>
    </source>
</evidence>
<dbReference type="EMBL" id="JBCGBO010000024">
    <property type="protein sequence ID" value="KAK9181257.1"/>
    <property type="molecule type" value="Genomic_DNA"/>
</dbReference>
<proteinExistence type="predicted"/>
<dbReference type="GO" id="GO:0016020">
    <property type="term" value="C:membrane"/>
    <property type="evidence" value="ECO:0007669"/>
    <property type="project" value="TreeGrafter"/>
</dbReference>
<dbReference type="Proteomes" id="UP001428341">
    <property type="component" value="Unassembled WGS sequence"/>
</dbReference>
<dbReference type="PANTHER" id="PTHR48055:SF36">
    <property type="entry name" value="PROTEIN KINASE, PLANT-TYPE, PUTATIVE-RELATED"/>
    <property type="match status" value="1"/>
</dbReference>
<name>A0AAP0LNH7_9ROSI</name>
<dbReference type="InterPro" id="IPR051564">
    <property type="entry name" value="LRR_receptor-like_kinase"/>
</dbReference>
<protein>
    <recommendedName>
        <fullName evidence="1">Protein kinase domain-containing protein</fullName>
    </recommendedName>
</protein>
<reference evidence="2 3" key="1">
    <citation type="submission" date="2024-05" db="EMBL/GenBank/DDBJ databases">
        <title>Haplotype-resolved chromosome-level genome assembly of Huyou (Citrus changshanensis).</title>
        <authorList>
            <person name="Miao C."/>
            <person name="Chen W."/>
            <person name="Wu Y."/>
            <person name="Wang L."/>
            <person name="Zhao S."/>
            <person name="Grierson D."/>
            <person name="Xu C."/>
            <person name="Chen K."/>
        </authorList>
    </citation>
    <scope>NUCLEOTIDE SEQUENCE [LARGE SCALE GENOMIC DNA]</scope>
    <source>
        <strain evidence="2">01-14</strain>
        <tissue evidence="2">Leaf</tissue>
    </source>
</reference>
<dbReference type="PANTHER" id="PTHR48055">
    <property type="entry name" value="LEUCINE-RICH REPEAT RECEPTOR PROTEIN KINASE EMS1"/>
    <property type="match status" value="1"/>
</dbReference>
<evidence type="ECO:0000313" key="3">
    <source>
        <dbReference type="Proteomes" id="UP001428341"/>
    </source>
</evidence>
<feature type="domain" description="Protein kinase" evidence="1">
    <location>
        <begin position="1"/>
        <end position="125"/>
    </location>
</feature>
<keyword evidence="3" id="KW-1185">Reference proteome</keyword>
<dbReference type="InterPro" id="IPR000719">
    <property type="entry name" value="Prot_kinase_dom"/>
</dbReference>
<gene>
    <name evidence="2" type="ORF">WN944_024394</name>
</gene>
<dbReference type="SUPFAM" id="SSF56112">
    <property type="entry name" value="Protein kinase-like (PK-like)"/>
    <property type="match status" value="1"/>
</dbReference>
<sequence length="136" mass="15061">MQTQTLATIGYMAPEYGVQGRVSTRGDVYSYGIMLIETFTGKKPTDEIFIGELSLSRWVNDLLPISVMEVIDTNLLSGEERYFAAKEQSLLSILNLATECTIESPGKRINAREIVTGLLKIRDTLVKSVGMVRVQG</sequence>
<dbReference type="InterPro" id="IPR011009">
    <property type="entry name" value="Kinase-like_dom_sf"/>
</dbReference>
<dbReference type="Gene3D" id="1.10.510.10">
    <property type="entry name" value="Transferase(Phosphotransferase) domain 1"/>
    <property type="match status" value="1"/>
</dbReference>
<organism evidence="2 3">
    <name type="scientific">Citrus x changshan-huyou</name>
    <dbReference type="NCBI Taxonomy" id="2935761"/>
    <lineage>
        <taxon>Eukaryota</taxon>
        <taxon>Viridiplantae</taxon>
        <taxon>Streptophyta</taxon>
        <taxon>Embryophyta</taxon>
        <taxon>Tracheophyta</taxon>
        <taxon>Spermatophyta</taxon>
        <taxon>Magnoliopsida</taxon>
        <taxon>eudicotyledons</taxon>
        <taxon>Gunneridae</taxon>
        <taxon>Pentapetalae</taxon>
        <taxon>rosids</taxon>
        <taxon>malvids</taxon>
        <taxon>Sapindales</taxon>
        <taxon>Rutaceae</taxon>
        <taxon>Aurantioideae</taxon>
        <taxon>Citrus</taxon>
    </lineage>
</organism>
<dbReference type="GO" id="GO:0004672">
    <property type="term" value="F:protein kinase activity"/>
    <property type="evidence" value="ECO:0007669"/>
    <property type="project" value="InterPro"/>
</dbReference>
<dbReference type="GO" id="GO:0005524">
    <property type="term" value="F:ATP binding"/>
    <property type="evidence" value="ECO:0007669"/>
    <property type="project" value="InterPro"/>
</dbReference>
<dbReference type="Pfam" id="PF07714">
    <property type="entry name" value="PK_Tyr_Ser-Thr"/>
    <property type="match status" value="1"/>
</dbReference>
<dbReference type="AlphaFoldDB" id="A0AAP0LNH7"/>
<accession>A0AAP0LNH7</accession>
<comment type="caution">
    <text evidence="2">The sequence shown here is derived from an EMBL/GenBank/DDBJ whole genome shotgun (WGS) entry which is preliminary data.</text>
</comment>
<dbReference type="InterPro" id="IPR001245">
    <property type="entry name" value="Ser-Thr/Tyr_kinase_cat_dom"/>
</dbReference>
<dbReference type="PROSITE" id="PS50011">
    <property type="entry name" value="PROTEIN_KINASE_DOM"/>
    <property type="match status" value="1"/>
</dbReference>